<keyword evidence="1" id="KW-0812">Transmembrane</keyword>
<evidence type="ECO:0000313" key="3">
    <source>
        <dbReference type="Proteomes" id="UP000183687"/>
    </source>
</evidence>
<dbReference type="RefSeq" id="WP_002563218.1">
    <property type="nucleotide sequence ID" value="NZ_CALJSN010000004.1"/>
</dbReference>
<reference evidence="2 3" key="1">
    <citation type="submission" date="2016-10" db="EMBL/GenBank/DDBJ databases">
        <authorList>
            <person name="Varghese N."/>
            <person name="Submissions S."/>
        </authorList>
    </citation>
    <scope>NUCLEOTIDE SEQUENCE [LARGE SCALE GENOMIC DNA]</scope>
    <source>
        <strain evidence="2 3">DSM 20586</strain>
    </source>
</reference>
<feature type="transmembrane region" description="Helical" evidence="1">
    <location>
        <begin position="76"/>
        <end position="94"/>
    </location>
</feature>
<gene>
    <name evidence="2" type="ORF">SAMN04489746_0682</name>
</gene>
<evidence type="ECO:0008006" key="4">
    <source>
        <dbReference type="Google" id="ProtNLM"/>
    </source>
</evidence>
<feature type="transmembrane region" description="Helical" evidence="1">
    <location>
        <begin position="100"/>
        <end position="122"/>
    </location>
</feature>
<evidence type="ECO:0000256" key="1">
    <source>
        <dbReference type="SAM" id="Phobius"/>
    </source>
</evidence>
<proteinExistence type="predicted"/>
<dbReference type="AlphaFoldDB" id="A0AB38A614"/>
<protein>
    <recommendedName>
        <fullName evidence="4">Major facilitator superfamily (MFS) profile domain-containing protein</fullName>
    </recommendedName>
</protein>
<comment type="caution">
    <text evidence="2">The sequence shown here is derived from an EMBL/GenBank/DDBJ whole genome shotgun (WGS) entry which is preliminary data.</text>
</comment>
<dbReference type="EMBL" id="FNSH01000001">
    <property type="protein sequence ID" value="SEB59097.1"/>
    <property type="molecule type" value="Genomic_DNA"/>
</dbReference>
<name>A0AB38A614_9ACTN</name>
<keyword evidence="1" id="KW-1133">Transmembrane helix</keyword>
<feature type="transmembrane region" description="Helical" evidence="1">
    <location>
        <begin position="36"/>
        <end position="55"/>
    </location>
</feature>
<sequence>MSRLQRQFKISCLVLLCLGLAAVVFGLVGGLAHFSTPIGIAASLVLGALSVFYGYNSAMAANVPAQAIGQRNNLGMVLLLSIIVVFATLSGNVMGQKLPFTVMGCVLAVSALVCIVLCNKLASEVDR</sequence>
<keyword evidence="1" id="KW-0472">Membrane</keyword>
<accession>A0AB38A614</accession>
<organism evidence="2 3">
    <name type="scientific">Atopobium minutum</name>
    <dbReference type="NCBI Taxonomy" id="1381"/>
    <lineage>
        <taxon>Bacteria</taxon>
        <taxon>Bacillati</taxon>
        <taxon>Actinomycetota</taxon>
        <taxon>Coriobacteriia</taxon>
        <taxon>Coriobacteriales</taxon>
        <taxon>Atopobiaceae</taxon>
        <taxon>Atopobium</taxon>
    </lineage>
</organism>
<dbReference type="Proteomes" id="UP000183687">
    <property type="component" value="Unassembled WGS sequence"/>
</dbReference>
<evidence type="ECO:0000313" key="2">
    <source>
        <dbReference type="EMBL" id="SEB59097.1"/>
    </source>
</evidence>